<organism evidence="14">
    <name type="scientific">Tyrophagus putrescentiae</name>
    <name type="common">Mold mite</name>
    <name type="synonym">Acarus putrescentiae</name>
    <dbReference type="NCBI Taxonomy" id="59818"/>
    <lineage>
        <taxon>Eukaryota</taxon>
        <taxon>Metazoa</taxon>
        <taxon>Ecdysozoa</taxon>
        <taxon>Arthropoda</taxon>
        <taxon>Chelicerata</taxon>
        <taxon>Arachnida</taxon>
        <taxon>Acari</taxon>
        <taxon>Acariformes</taxon>
        <taxon>Sarcoptiformes</taxon>
        <taxon>Astigmata</taxon>
        <taxon>Acaroidea</taxon>
        <taxon>Acaridae</taxon>
        <taxon>Tyrophaginae</taxon>
        <taxon>Tyrophagus</taxon>
    </lineage>
</organism>
<evidence type="ECO:0000256" key="10">
    <source>
        <dbReference type="ARBA" id="ARBA00049580"/>
    </source>
</evidence>
<keyword evidence="7" id="KW-0518">Myosin</keyword>
<dbReference type="InterPro" id="IPR014751">
    <property type="entry name" value="XRCC4-like_C"/>
</dbReference>
<comment type="subcellular location">
    <subcellularLocation>
        <location evidence="1">Cytoplasm</location>
        <location evidence="1">Myofibril</location>
    </subcellularLocation>
</comment>
<keyword evidence="9" id="KW-0514">Muscle protein</keyword>
<evidence type="ECO:0000256" key="4">
    <source>
        <dbReference type="ARBA" id="ARBA00022433"/>
    </source>
</evidence>
<proteinExistence type="evidence at transcript level"/>
<evidence type="ECO:0000256" key="11">
    <source>
        <dbReference type="SAM" id="Coils"/>
    </source>
</evidence>
<dbReference type="AlphaFoldDB" id="A0A977TK32"/>
<evidence type="ECO:0000256" key="6">
    <source>
        <dbReference type="ARBA" id="ARBA00023054"/>
    </source>
</evidence>
<comment type="similarity">
    <text evidence="2">Belongs to the paramyosin family.</text>
</comment>
<name>A0A977TK32_TYRPU</name>
<dbReference type="InterPro" id="IPR002928">
    <property type="entry name" value="Myosin_tail"/>
</dbReference>
<dbReference type="FunFam" id="1.20.5.340:FF:000035">
    <property type="entry name" value="Paramyosin, long form"/>
    <property type="match status" value="1"/>
</dbReference>
<evidence type="ECO:0000259" key="13">
    <source>
        <dbReference type="Pfam" id="PF01576"/>
    </source>
</evidence>
<evidence type="ECO:0000256" key="8">
    <source>
        <dbReference type="ARBA" id="ARBA00023175"/>
    </source>
</evidence>
<feature type="region of interest" description="Disordered" evidence="12">
    <location>
        <begin position="1"/>
        <end position="22"/>
    </location>
</feature>
<evidence type="ECO:0000256" key="9">
    <source>
        <dbReference type="ARBA" id="ARBA00023179"/>
    </source>
</evidence>
<reference evidence="14" key="1">
    <citation type="submission" date="2021-08" db="EMBL/GenBank/DDBJ databases">
        <title>Three dimension-genome, Allergenome, and Novel Allergens of Tyrophagus putrescentiae.</title>
        <authorList>
            <person name="Cui Y."/>
        </authorList>
    </citation>
    <scope>NUCLEOTIDE SEQUENCE</scope>
</reference>
<evidence type="ECO:0000256" key="1">
    <source>
        <dbReference type="ARBA" id="ARBA00004657"/>
    </source>
</evidence>
<evidence type="ECO:0000256" key="3">
    <source>
        <dbReference type="ARBA" id="ARBA00018623"/>
    </source>
</evidence>
<comment type="function">
    <text evidence="10">Paramyosin is a major structural component of many thick filaments isolated from invertebrate muscles.</text>
</comment>
<feature type="coiled-coil region" evidence="11">
    <location>
        <begin position="246"/>
        <end position="815"/>
    </location>
</feature>
<feature type="domain" description="Myosin tail" evidence="13">
    <location>
        <begin position="34"/>
        <end position="815"/>
    </location>
</feature>
<accession>A0A977TK32</accession>
<dbReference type="GO" id="GO:0030239">
    <property type="term" value="P:myofibril assembly"/>
    <property type="evidence" value="ECO:0007669"/>
    <property type="project" value="UniProtKB-ARBA"/>
</dbReference>
<dbReference type="GO" id="GO:0032982">
    <property type="term" value="C:myosin filament"/>
    <property type="evidence" value="ECO:0007669"/>
    <property type="project" value="UniProtKB-KW"/>
</dbReference>
<dbReference type="Gene3D" id="1.20.5.370">
    <property type="match status" value="1"/>
</dbReference>
<dbReference type="GO" id="GO:0030016">
    <property type="term" value="C:myofibril"/>
    <property type="evidence" value="ECO:0007669"/>
    <property type="project" value="UniProtKB-SubCell"/>
</dbReference>
<dbReference type="Pfam" id="PF01576">
    <property type="entry name" value="Myosin_tail_1"/>
    <property type="match status" value="1"/>
</dbReference>
<keyword evidence="5" id="KW-0963">Cytoplasm</keyword>
<feature type="coiled-coil region" evidence="11">
    <location>
        <begin position="117"/>
        <end position="193"/>
    </location>
</feature>
<evidence type="ECO:0000256" key="7">
    <source>
        <dbReference type="ARBA" id="ARBA00023123"/>
    </source>
</evidence>
<dbReference type="GO" id="GO:0016459">
    <property type="term" value="C:myosin complex"/>
    <property type="evidence" value="ECO:0007669"/>
    <property type="project" value="UniProtKB-KW"/>
</dbReference>
<sequence>MSARSAKYMYQSSSGNRGGDISIEYGTDLGALTRLEDKIRLLSEDLESERELRQRVEREKSDVMVQLMNLTERLEEAEGSSESVTEMNKKRDSELAKLRKLLEDVHMESEETAHHLRQKHQAAITEMQDQLDQVQKAKNKSDKEKQKFQAEVFELLAQVETANKEKLIAQKTVEKLEYTVHELNIKIEEVNRTVTEVTAHRQRLSVENSELIKEVHEYKISLDNANHLKGQIAQQLEDTRHRLEDEERLENHAHTLEVELESLKVQLEEESEARLELERQLTKANGDAASWKSKYEAELQAHADEVEELRRKMAQKISEYEEQLEALLNKCSSLEKQKSRLQSEVEVLIMDLEKATAHAQALEKKVVQLEKINLDLKSKLEEVSILLEQTQKDLRVKIADLQKLQHEYEKLRDQKEALARENKKLTEDLAEAKSQLNDAHRRIHEQEIEIKRLENEREELAAAYKENQRLTAELAQVRHDYEKRLAQKEEEIEALRKQYQIEIEQLNMRLAEAEAKLKTEVARLKKKYQAQITELELSLDAANKANIDLQKTIKKQALQITELQAHYDEVHRQLQQAVDQLGVTQRRCQQLQAELEEMRVNLEQAQRAKRQAEQLYEEAVVRVNELTTINVNLASAKSKLETEFSALQNDYDEVHKELRLTIELKSTKDVLIEEQERVTKLETIKKSLEVEVEANALAGGKRVIAKLESRIRDVEIEVEEERRRHAETEKMLRKKDHRVKELLLQTEEDHKQLHLLQEMADKLNEKVKVYKRQMQEQEGVSQQNLSRVRRFQRELEAAEDRADQAESNLSFIRAKHRSWVTTSQVPGGTRQVFVTEQETSNF</sequence>
<evidence type="ECO:0000256" key="12">
    <source>
        <dbReference type="SAM" id="MobiDB-lite"/>
    </source>
</evidence>
<evidence type="ECO:0000313" key="14">
    <source>
        <dbReference type="EMBL" id="UXW65969.1"/>
    </source>
</evidence>
<evidence type="ECO:0000256" key="5">
    <source>
        <dbReference type="ARBA" id="ARBA00022490"/>
    </source>
</evidence>
<dbReference type="Gene3D" id="1.20.5.340">
    <property type="match status" value="2"/>
</dbReference>
<dbReference type="SUPFAM" id="SSF90257">
    <property type="entry name" value="Myosin rod fragments"/>
    <property type="match status" value="3"/>
</dbReference>
<evidence type="ECO:0000256" key="2">
    <source>
        <dbReference type="ARBA" id="ARBA00008447"/>
    </source>
</evidence>
<dbReference type="EMBL" id="MZ824389">
    <property type="protein sequence ID" value="UXW65969.1"/>
    <property type="molecule type" value="mRNA"/>
</dbReference>
<dbReference type="PANTHER" id="PTHR46349:SF6">
    <property type="entry name" value="MYOSIN-6-LIKE"/>
    <property type="match status" value="1"/>
</dbReference>
<keyword evidence="8" id="KW-0505">Motor protein</keyword>
<keyword evidence="4" id="KW-0787">Thick filament</keyword>
<feature type="coiled-coil region" evidence="11">
    <location>
        <begin position="32"/>
        <end position="87"/>
    </location>
</feature>
<protein>
    <recommendedName>
        <fullName evidence="3">Paramyosin</fullName>
    </recommendedName>
</protein>
<keyword evidence="6 11" id="KW-0175">Coiled coil</keyword>
<dbReference type="PANTHER" id="PTHR46349">
    <property type="entry name" value="CINGULIN-LIKE PROTEIN 1-RELATED"/>
    <property type="match status" value="1"/>
</dbReference>